<dbReference type="SMART" id="SM00432">
    <property type="entry name" value="MADS"/>
    <property type="match status" value="1"/>
</dbReference>
<dbReference type="PROSITE" id="PS50066">
    <property type="entry name" value="MADS_BOX_2"/>
    <property type="match status" value="1"/>
</dbReference>
<dbReference type="Proteomes" id="UP000195402">
    <property type="component" value="Unassembled WGS sequence"/>
</dbReference>
<dbReference type="InParanoid" id="A0A200Q6Q5"/>
<dbReference type="PRINTS" id="PR00404">
    <property type="entry name" value="MADSDOMAIN"/>
</dbReference>
<dbReference type="FunCoup" id="A0A200Q6Q5">
    <property type="interactions" value="18"/>
</dbReference>
<evidence type="ECO:0000256" key="1">
    <source>
        <dbReference type="ARBA" id="ARBA00004123"/>
    </source>
</evidence>
<dbReference type="EMBL" id="MVGT01002956">
    <property type="protein sequence ID" value="OVA06104.1"/>
    <property type="molecule type" value="Genomic_DNA"/>
</dbReference>
<dbReference type="Gene3D" id="3.40.1810.10">
    <property type="entry name" value="Transcription factor, MADS-box"/>
    <property type="match status" value="1"/>
</dbReference>
<keyword evidence="4" id="KW-0804">Transcription</keyword>
<gene>
    <name evidence="7" type="ORF">BVC80_93g6</name>
</gene>
<evidence type="ECO:0000256" key="4">
    <source>
        <dbReference type="ARBA" id="ARBA00023163"/>
    </source>
</evidence>
<dbReference type="GO" id="GO:0005634">
    <property type="term" value="C:nucleus"/>
    <property type="evidence" value="ECO:0007669"/>
    <property type="project" value="UniProtKB-SubCell"/>
</dbReference>
<dbReference type="Pfam" id="PF00319">
    <property type="entry name" value="SRF-TF"/>
    <property type="match status" value="1"/>
</dbReference>
<dbReference type="GO" id="GO:0046983">
    <property type="term" value="F:protein dimerization activity"/>
    <property type="evidence" value="ECO:0007669"/>
    <property type="project" value="InterPro"/>
</dbReference>
<dbReference type="InterPro" id="IPR036879">
    <property type="entry name" value="TF_MADSbox_sf"/>
</dbReference>
<dbReference type="AlphaFoldDB" id="A0A200Q6Q5"/>
<dbReference type="GO" id="GO:0000981">
    <property type="term" value="F:DNA-binding transcription factor activity, RNA polymerase II-specific"/>
    <property type="evidence" value="ECO:0007669"/>
    <property type="project" value="TreeGrafter"/>
</dbReference>
<dbReference type="OMA" id="TWREDDI"/>
<feature type="domain" description="MADS-box" evidence="6">
    <location>
        <begin position="1"/>
        <end position="49"/>
    </location>
</feature>
<keyword evidence="5" id="KW-0539">Nucleus</keyword>
<evidence type="ECO:0000256" key="2">
    <source>
        <dbReference type="ARBA" id="ARBA00023015"/>
    </source>
</evidence>
<comment type="subcellular location">
    <subcellularLocation>
        <location evidence="1">Nucleus</location>
    </subcellularLocation>
</comment>
<evidence type="ECO:0000313" key="8">
    <source>
        <dbReference type="Proteomes" id="UP000195402"/>
    </source>
</evidence>
<sequence length="363" mass="41865">MGRAKLNMELIAKEKSRYQTYIKRKKGLKKKIYEFSTLCGVDACMIIYGLKQGDRPIEPEIWPNNLDEAHRIIKRYHQVGKDDRGKRSLDLFDFFEDRKKKIEDELVKLRRRNGSLSWDDRVNGFTVDQLRQLNDTLASKMEFIDARIALMKGQECLSDGTTGVVKYSHETQNQNPCYMPSGTGGNNLHGTTWREDDILHTQPLRYAAPLDQHRSIMTMDNYPSDHPTMVPDNTHMMTPMMAMNGYDYGHFSGGPIGNFSHPMVKNHPFLYDQTVMPSMEDMEFTNRGSSTFRMQPMMMPTPSIMQPCMMPMGSSSQMHPQPSIMQPCLMNTGSSSQMQNQPFNDLFDVQDPLINKYKRGRFL</sequence>
<dbReference type="GO" id="GO:0000978">
    <property type="term" value="F:RNA polymerase II cis-regulatory region sequence-specific DNA binding"/>
    <property type="evidence" value="ECO:0007669"/>
    <property type="project" value="TreeGrafter"/>
</dbReference>
<evidence type="ECO:0000259" key="6">
    <source>
        <dbReference type="PROSITE" id="PS50066"/>
    </source>
</evidence>
<dbReference type="PANTHER" id="PTHR11945">
    <property type="entry name" value="MADS BOX PROTEIN"/>
    <property type="match status" value="1"/>
</dbReference>
<evidence type="ECO:0000256" key="5">
    <source>
        <dbReference type="ARBA" id="ARBA00023242"/>
    </source>
</evidence>
<name>A0A200Q6Q5_MACCD</name>
<evidence type="ECO:0000256" key="3">
    <source>
        <dbReference type="ARBA" id="ARBA00023125"/>
    </source>
</evidence>
<organism evidence="7 8">
    <name type="scientific">Macleaya cordata</name>
    <name type="common">Five-seeded plume-poppy</name>
    <name type="synonym">Bocconia cordata</name>
    <dbReference type="NCBI Taxonomy" id="56857"/>
    <lineage>
        <taxon>Eukaryota</taxon>
        <taxon>Viridiplantae</taxon>
        <taxon>Streptophyta</taxon>
        <taxon>Embryophyta</taxon>
        <taxon>Tracheophyta</taxon>
        <taxon>Spermatophyta</taxon>
        <taxon>Magnoliopsida</taxon>
        <taxon>Ranunculales</taxon>
        <taxon>Papaveraceae</taxon>
        <taxon>Papaveroideae</taxon>
        <taxon>Macleaya</taxon>
    </lineage>
</organism>
<dbReference type="SUPFAM" id="SSF55455">
    <property type="entry name" value="SRF-like"/>
    <property type="match status" value="1"/>
</dbReference>
<keyword evidence="2" id="KW-0805">Transcription regulation</keyword>
<protein>
    <submittedName>
        <fullName evidence="7">Transcription factor</fullName>
    </submittedName>
</protein>
<dbReference type="OrthoDB" id="601557at2759"/>
<comment type="caution">
    <text evidence="7">The sequence shown here is derived from an EMBL/GenBank/DDBJ whole genome shotgun (WGS) entry which is preliminary data.</text>
</comment>
<dbReference type="PANTHER" id="PTHR11945:SF176">
    <property type="entry name" value="MADS-BOX TRANSCRIPTION FACTOR FAMILY PROTEIN"/>
    <property type="match status" value="1"/>
</dbReference>
<keyword evidence="8" id="KW-1185">Reference proteome</keyword>
<keyword evidence="3" id="KW-0238">DNA-binding</keyword>
<reference evidence="7 8" key="1">
    <citation type="journal article" date="2017" name="Mol. Plant">
        <title>The Genome of Medicinal Plant Macleaya cordata Provides New Insights into Benzylisoquinoline Alkaloids Metabolism.</title>
        <authorList>
            <person name="Liu X."/>
            <person name="Liu Y."/>
            <person name="Huang P."/>
            <person name="Ma Y."/>
            <person name="Qing Z."/>
            <person name="Tang Q."/>
            <person name="Cao H."/>
            <person name="Cheng P."/>
            <person name="Zheng Y."/>
            <person name="Yuan Z."/>
            <person name="Zhou Y."/>
            <person name="Liu J."/>
            <person name="Tang Z."/>
            <person name="Zhuo Y."/>
            <person name="Zhang Y."/>
            <person name="Yu L."/>
            <person name="Huang J."/>
            <person name="Yang P."/>
            <person name="Peng Q."/>
            <person name="Zhang J."/>
            <person name="Jiang W."/>
            <person name="Zhang Z."/>
            <person name="Lin K."/>
            <person name="Ro D.K."/>
            <person name="Chen X."/>
            <person name="Xiong X."/>
            <person name="Shang Y."/>
            <person name="Huang S."/>
            <person name="Zeng J."/>
        </authorList>
    </citation>
    <scope>NUCLEOTIDE SEQUENCE [LARGE SCALE GENOMIC DNA]</scope>
    <source>
        <strain evidence="8">cv. BLH2017</strain>
        <tissue evidence="7">Root</tissue>
    </source>
</reference>
<evidence type="ECO:0000313" key="7">
    <source>
        <dbReference type="EMBL" id="OVA06104.1"/>
    </source>
</evidence>
<dbReference type="InterPro" id="IPR002100">
    <property type="entry name" value="TF_MADSbox"/>
</dbReference>
<accession>A0A200Q6Q5</accession>
<proteinExistence type="predicted"/>